<name>A0ABR6W8V0_9BACT</name>
<gene>
    <name evidence="1" type="ORF">FH603_2745</name>
</gene>
<organism evidence="1 2">
    <name type="scientific">Spirosoma utsteinense</name>
    <dbReference type="NCBI Taxonomy" id="2585773"/>
    <lineage>
        <taxon>Bacteria</taxon>
        <taxon>Pseudomonadati</taxon>
        <taxon>Bacteroidota</taxon>
        <taxon>Cytophagia</taxon>
        <taxon>Cytophagales</taxon>
        <taxon>Cytophagaceae</taxon>
        <taxon>Spirosoma</taxon>
    </lineage>
</organism>
<reference evidence="1 2" key="1">
    <citation type="submission" date="2019-06" db="EMBL/GenBank/DDBJ databases">
        <title>Spirosoma utsteinense sp. nov. isolated from Antarctic ice-free soils.</title>
        <authorList>
            <person name="Tahon G."/>
        </authorList>
    </citation>
    <scope>NUCLEOTIDE SEQUENCE [LARGE SCALE GENOMIC DNA]</scope>
    <source>
        <strain evidence="1 2">LMG 31447</strain>
    </source>
</reference>
<keyword evidence="2" id="KW-1185">Reference proteome</keyword>
<evidence type="ECO:0000313" key="2">
    <source>
        <dbReference type="Proteomes" id="UP000700732"/>
    </source>
</evidence>
<comment type="caution">
    <text evidence="1">The sequence shown here is derived from an EMBL/GenBank/DDBJ whole genome shotgun (WGS) entry which is preliminary data.</text>
</comment>
<proteinExistence type="predicted"/>
<dbReference type="EMBL" id="VFIA01000014">
    <property type="protein sequence ID" value="MBC3792235.1"/>
    <property type="molecule type" value="Genomic_DNA"/>
</dbReference>
<protein>
    <submittedName>
        <fullName evidence="1">Uncharacterized protein</fullName>
    </submittedName>
</protein>
<sequence length="49" mass="5608">MKLRYTAHNGGNRVVLRGINEKNDSIYVVLDRINRHYALSESTLQAGTY</sequence>
<dbReference type="RefSeq" id="WP_186738015.1">
    <property type="nucleotide sequence ID" value="NZ_VFIA01000014.1"/>
</dbReference>
<accession>A0ABR6W8V0</accession>
<dbReference type="Proteomes" id="UP000700732">
    <property type="component" value="Unassembled WGS sequence"/>
</dbReference>
<evidence type="ECO:0000313" key="1">
    <source>
        <dbReference type="EMBL" id="MBC3792235.1"/>
    </source>
</evidence>